<evidence type="ECO:0000256" key="3">
    <source>
        <dbReference type="ARBA" id="ARBA00022475"/>
    </source>
</evidence>
<gene>
    <name evidence="8" type="ORF">HF526_32510</name>
</gene>
<accession>A0ABX1SLP3</accession>
<dbReference type="RefSeq" id="WP_169385506.1">
    <property type="nucleotide sequence ID" value="NZ_JAAXLA010000113.1"/>
</dbReference>
<feature type="transmembrane region" description="Helical" evidence="7">
    <location>
        <begin position="63"/>
        <end position="81"/>
    </location>
</feature>
<proteinExistence type="inferred from homology"/>
<keyword evidence="4 7" id="KW-0812">Transmembrane</keyword>
<sequence>MGFIGWIIVGLIVGALAKAIMPGKDPGGIIVTMLIGIVGGLLGGFISSKAFGISTGGFFDLRTWLISLIGAIVLLAIYRVVAGRRAASRS</sequence>
<evidence type="ECO:0000256" key="2">
    <source>
        <dbReference type="ARBA" id="ARBA00011006"/>
    </source>
</evidence>
<evidence type="ECO:0000256" key="7">
    <source>
        <dbReference type="SAM" id="Phobius"/>
    </source>
</evidence>
<evidence type="ECO:0000313" key="9">
    <source>
        <dbReference type="Proteomes" id="UP000820669"/>
    </source>
</evidence>
<feature type="transmembrane region" description="Helical" evidence="7">
    <location>
        <begin position="29"/>
        <end position="51"/>
    </location>
</feature>
<evidence type="ECO:0000256" key="6">
    <source>
        <dbReference type="ARBA" id="ARBA00023136"/>
    </source>
</evidence>
<dbReference type="InterPro" id="IPR007341">
    <property type="entry name" value="Transgly_assoc"/>
</dbReference>
<evidence type="ECO:0000313" key="8">
    <source>
        <dbReference type="EMBL" id="NMI01986.1"/>
    </source>
</evidence>
<evidence type="ECO:0000256" key="4">
    <source>
        <dbReference type="ARBA" id="ARBA00022692"/>
    </source>
</evidence>
<keyword evidence="5 7" id="KW-1133">Transmembrane helix</keyword>
<dbReference type="Pfam" id="PF04226">
    <property type="entry name" value="Transgly_assoc"/>
    <property type="match status" value="1"/>
</dbReference>
<comment type="similarity">
    <text evidence="2">Belongs to the UPF0410 family.</text>
</comment>
<evidence type="ECO:0000256" key="5">
    <source>
        <dbReference type="ARBA" id="ARBA00022989"/>
    </source>
</evidence>
<organism evidence="8 9">
    <name type="scientific">Pseudonocardia acidicola</name>
    <dbReference type="NCBI Taxonomy" id="2724939"/>
    <lineage>
        <taxon>Bacteria</taxon>
        <taxon>Bacillati</taxon>
        <taxon>Actinomycetota</taxon>
        <taxon>Actinomycetes</taxon>
        <taxon>Pseudonocardiales</taxon>
        <taxon>Pseudonocardiaceae</taxon>
        <taxon>Pseudonocardia</taxon>
    </lineage>
</organism>
<dbReference type="Proteomes" id="UP000820669">
    <property type="component" value="Unassembled WGS sequence"/>
</dbReference>
<name>A0ABX1SLP3_9PSEU</name>
<dbReference type="EMBL" id="JAAXLA010000113">
    <property type="protein sequence ID" value="NMI01986.1"/>
    <property type="molecule type" value="Genomic_DNA"/>
</dbReference>
<protein>
    <submittedName>
        <fullName evidence="8">GlsB/YeaQ/YmgE family stress response membrane protein</fullName>
    </submittedName>
</protein>
<keyword evidence="6 7" id="KW-0472">Membrane</keyword>
<dbReference type="PANTHER" id="PTHR33884:SF3">
    <property type="entry name" value="UPF0410 PROTEIN YMGE"/>
    <property type="match status" value="1"/>
</dbReference>
<comment type="caution">
    <text evidence="8">The sequence shown here is derived from an EMBL/GenBank/DDBJ whole genome shotgun (WGS) entry which is preliminary data.</text>
</comment>
<dbReference type="PANTHER" id="PTHR33884">
    <property type="entry name" value="UPF0410 PROTEIN YMGE"/>
    <property type="match status" value="1"/>
</dbReference>
<evidence type="ECO:0000256" key="1">
    <source>
        <dbReference type="ARBA" id="ARBA00004651"/>
    </source>
</evidence>
<reference evidence="8 9" key="1">
    <citation type="submission" date="2020-04" db="EMBL/GenBank/DDBJ databases">
        <authorList>
            <person name="Klaysubun C."/>
            <person name="Duangmal K."/>
            <person name="Lipun K."/>
        </authorList>
    </citation>
    <scope>NUCLEOTIDE SEQUENCE [LARGE SCALE GENOMIC DNA]</scope>
    <source>
        <strain evidence="8 9">K10HN5</strain>
    </source>
</reference>
<comment type="subcellular location">
    <subcellularLocation>
        <location evidence="1">Cell membrane</location>
        <topology evidence="1">Multi-pass membrane protein</topology>
    </subcellularLocation>
</comment>
<keyword evidence="9" id="KW-1185">Reference proteome</keyword>
<keyword evidence="3" id="KW-1003">Cell membrane</keyword>